<dbReference type="SUPFAM" id="SSF49464">
    <property type="entry name" value="Carboxypeptidase regulatory domain-like"/>
    <property type="match status" value="1"/>
</dbReference>
<evidence type="ECO:0000313" key="2">
    <source>
        <dbReference type="EMBL" id="QDT40489.1"/>
    </source>
</evidence>
<dbReference type="OrthoDB" id="9772097at2"/>
<feature type="chain" id="PRO_5022092081" description="Rhamnogalacturonan lyase domain-containing protein" evidence="1">
    <location>
        <begin position="30"/>
        <end position="257"/>
    </location>
</feature>
<evidence type="ECO:0000313" key="3">
    <source>
        <dbReference type="Proteomes" id="UP000317171"/>
    </source>
</evidence>
<keyword evidence="1" id="KW-0732">Signal</keyword>
<evidence type="ECO:0008006" key="4">
    <source>
        <dbReference type="Google" id="ProtNLM"/>
    </source>
</evidence>
<dbReference type="RefSeq" id="WP_145210538.1">
    <property type="nucleotide sequence ID" value="NZ_CP036269.1"/>
</dbReference>
<gene>
    <name evidence="2" type="ORF">Pan241w_05460</name>
</gene>
<sequence length="257" mass="28590" precursor="true">MQKLNISQIFIAALLVSGMSLLSPATVSAEGWGSITGQIVYDGDVPKPVIERKKGDPLVKDTAVCAATDHLSNELVINADNKGIKNAFMYLRKVKDIHPDLKESKEKTVVFDQKACTFFPHAMVVRTDQNVLVKSADPVAHNTHTHPFRNEAVNFILTPNDRVGKEVSNPVGERLPFKVTCDIHPLMKAYWFVADHPYVVVSDKDGKFTIKNLPEGENEFRIWHEKGGYIVRSLDVNVKAGETIDLGQIKISPAKFK</sequence>
<dbReference type="KEGG" id="gaz:Pan241w_05460"/>
<dbReference type="Gene3D" id="2.60.40.1120">
    <property type="entry name" value="Carboxypeptidase-like, regulatory domain"/>
    <property type="match status" value="1"/>
</dbReference>
<dbReference type="EMBL" id="CP036269">
    <property type="protein sequence ID" value="QDT40489.1"/>
    <property type="molecule type" value="Genomic_DNA"/>
</dbReference>
<dbReference type="SUPFAM" id="SSF49503">
    <property type="entry name" value="Cupredoxins"/>
    <property type="match status" value="1"/>
</dbReference>
<accession>A0A517R9B4</accession>
<proteinExistence type="predicted"/>
<evidence type="ECO:0000256" key="1">
    <source>
        <dbReference type="SAM" id="SignalP"/>
    </source>
</evidence>
<dbReference type="InterPro" id="IPR008969">
    <property type="entry name" value="CarboxyPept-like_regulatory"/>
</dbReference>
<feature type="signal peptide" evidence="1">
    <location>
        <begin position="1"/>
        <end position="29"/>
    </location>
</feature>
<dbReference type="AlphaFoldDB" id="A0A517R9B4"/>
<dbReference type="Proteomes" id="UP000317171">
    <property type="component" value="Chromosome"/>
</dbReference>
<reference evidence="2 3" key="1">
    <citation type="submission" date="2019-02" db="EMBL/GenBank/DDBJ databases">
        <title>Deep-cultivation of Planctomycetes and their phenomic and genomic characterization uncovers novel biology.</title>
        <authorList>
            <person name="Wiegand S."/>
            <person name="Jogler M."/>
            <person name="Boedeker C."/>
            <person name="Pinto D."/>
            <person name="Vollmers J."/>
            <person name="Rivas-Marin E."/>
            <person name="Kohn T."/>
            <person name="Peeters S.H."/>
            <person name="Heuer A."/>
            <person name="Rast P."/>
            <person name="Oberbeckmann S."/>
            <person name="Bunk B."/>
            <person name="Jeske O."/>
            <person name="Meyerdierks A."/>
            <person name="Storesund J.E."/>
            <person name="Kallscheuer N."/>
            <person name="Luecker S."/>
            <person name="Lage O.M."/>
            <person name="Pohl T."/>
            <person name="Merkel B.J."/>
            <person name="Hornburger P."/>
            <person name="Mueller R.-W."/>
            <person name="Bruemmer F."/>
            <person name="Labrenz M."/>
            <person name="Spormann A.M."/>
            <person name="Op den Camp H."/>
            <person name="Overmann J."/>
            <person name="Amann R."/>
            <person name="Jetten M.S.M."/>
            <person name="Mascher T."/>
            <person name="Medema M.H."/>
            <person name="Devos D.P."/>
            <person name="Kaster A.-K."/>
            <person name="Ovreas L."/>
            <person name="Rohde M."/>
            <person name="Galperin M.Y."/>
            <person name="Jogler C."/>
        </authorList>
    </citation>
    <scope>NUCLEOTIDE SEQUENCE [LARGE SCALE GENOMIC DNA]</scope>
    <source>
        <strain evidence="2 3">Pan241w</strain>
    </source>
</reference>
<keyword evidence="3" id="KW-1185">Reference proteome</keyword>
<protein>
    <recommendedName>
        <fullName evidence="4">Rhamnogalacturonan lyase domain-containing protein</fullName>
    </recommendedName>
</protein>
<name>A0A517R9B4_9PLAN</name>
<dbReference type="InterPro" id="IPR008972">
    <property type="entry name" value="Cupredoxin"/>
</dbReference>
<organism evidence="2 3">
    <name type="scientific">Gimesia alba</name>
    <dbReference type="NCBI Taxonomy" id="2527973"/>
    <lineage>
        <taxon>Bacteria</taxon>
        <taxon>Pseudomonadati</taxon>
        <taxon>Planctomycetota</taxon>
        <taxon>Planctomycetia</taxon>
        <taxon>Planctomycetales</taxon>
        <taxon>Planctomycetaceae</taxon>
        <taxon>Gimesia</taxon>
    </lineage>
</organism>